<name>A0ABM5ZEA5_9BURK</name>
<proteinExistence type="predicted"/>
<keyword evidence="2" id="KW-1185">Reference proteome</keyword>
<evidence type="ECO:0000313" key="2">
    <source>
        <dbReference type="Proteomes" id="UP000074914"/>
    </source>
</evidence>
<dbReference type="EMBL" id="CP013236">
    <property type="protein sequence ID" value="AMP17326.1"/>
    <property type="molecule type" value="Genomic_DNA"/>
</dbReference>
<protein>
    <submittedName>
        <fullName evidence="1">Uncharacterized protein</fullName>
    </submittedName>
</protein>
<dbReference type="Proteomes" id="UP000074914">
    <property type="component" value="Chromosome"/>
</dbReference>
<gene>
    <name evidence="1" type="ORF">CPter291_5113</name>
</gene>
<reference evidence="1 2" key="1">
    <citation type="submission" date="2015-11" db="EMBL/GenBank/DDBJ databases">
        <title>Exploring the genomic traits of fungus-feeding bacterial genus Collimonas.</title>
        <authorList>
            <person name="Song C."/>
            <person name="Schmidt R."/>
            <person name="de Jager V."/>
            <person name="Krzyzanowska D."/>
            <person name="Jongedijk E."/>
            <person name="Cankar K."/>
            <person name="Beekwilder J."/>
            <person name="van Veen A."/>
            <person name="de Boer W."/>
            <person name="van Veen J.A."/>
            <person name="Garbeva P."/>
        </authorList>
    </citation>
    <scope>NUCLEOTIDE SEQUENCE [LARGE SCALE GENOMIC DNA]</scope>
    <source>
        <strain evidence="1 2">Ter291</strain>
    </source>
</reference>
<sequence>MRSAQCKFAGRHKSPDFVNNCGPQPGLEIKLKNRPDSGHAAVQYCSIRIEQYAVAQRNCNGKWTTSLC</sequence>
<accession>A0ABM5ZEA5</accession>
<organism evidence="1 2">
    <name type="scientific">Collimonas pratensis</name>
    <dbReference type="NCBI Taxonomy" id="279113"/>
    <lineage>
        <taxon>Bacteria</taxon>
        <taxon>Pseudomonadati</taxon>
        <taxon>Pseudomonadota</taxon>
        <taxon>Betaproteobacteria</taxon>
        <taxon>Burkholderiales</taxon>
        <taxon>Oxalobacteraceae</taxon>
        <taxon>Collimonas</taxon>
    </lineage>
</organism>
<evidence type="ECO:0000313" key="1">
    <source>
        <dbReference type="EMBL" id="AMP17326.1"/>
    </source>
</evidence>